<feature type="non-terminal residue" evidence="2">
    <location>
        <position position="1"/>
    </location>
</feature>
<protein>
    <submittedName>
        <fullName evidence="2">Uncharacterized protein</fullName>
    </submittedName>
</protein>
<feature type="non-terminal residue" evidence="2">
    <location>
        <position position="176"/>
    </location>
</feature>
<dbReference type="AlphaFoldDB" id="A0A6J4ISK4"/>
<dbReference type="EMBL" id="CADCTB010000165">
    <property type="protein sequence ID" value="CAA9260451.1"/>
    <property type="molecule type" value="Genomic_DNA"/>
</dbReference>
<proteinExistence type="predicted"/>
<feature type="compositionally biased region" description="Basic and acidic residues" evidence="1">
    <location>
        <begin position="159"/>
        <end position="168"/>
    </location>
</feature>
<feature type="region of interest" description="Disordered" evidence="1">
    <location>
        <begin position="102"/>
        <end position="176"/>
    </location>
</feature>
<feature type="compositionally biased region" description="Basic residues" evidence="1">
    <location>
        <begin position="18"/>
        <end position="30"/>
    </location>
</feature>
<feature type="compositionally biased region" description="Basic residues" evidence="1">
    <location>
        <begin position="148"/>
        <end position="158"/>
    </location>
</feature>
<feature type="compositionally biased region" description="Basic and acidic residues" evidence="1">
    <location>
        <begin position="121"/>
        <end position="130"/>
    </location>
</feature>
<reference evidence="2" key="1">
    <citation type="submission" date="2020-02" db="EMBL/GenBank/DDBJ databases">
        <authorList>
            <person name="Meier V. D."/>
        </authorList>
    </citation>
    <scope>NUCLEOTIDE SEQUENCE</scope>
    <source>
        <strain evidence="2">AVDCRST_MAG10</strain>
    </source>
</reference>
<evidence type="ECO:0000256" key="1">
    <source>
        <dbReference type="SAM" id="MobiDB-lite"/>
    </source>
</evidence>
<gene>
    <name evidence="2" type="ORF">AVDCRST_MAG10-2722</name>
</gene>
<name>A0A6J4ISK4_9ACTN</name>
<sequence>GDEDDSTTGDDRPELPGHHRTRTPARHRPWRPGGRDPAPPDPSVAPHAHRLRRPRFLPGHDRAFVGGQHSLGRVVSRRHVDVHARGNPVALAGGEWRTALGLAQPRRAHAGRLGPVQRGRGGREPPDPHRAPRARRPRRPAGVGHRVPGLRRSPRARRDRSPGKRPGGDCRPAATL</sequence>
<evidence type="ECO:0000313" key="2">
    <source>
        <dbReference type="EMBL" id="CAA9260451.1"/>
    </source>
</evidence>
<feature type="region of interest" description="Disordered" evidence="1">
    <location>
        <begin position="1"/>
        <end position="71"/>
    </location>
</feature>
<organism evidence="2">
    <name type="scientific">uncultured Acidimicrobiales bacterium</name>
    <dbReference type="NCBI Taxonomy" id="310071"/>
    <lineage>
        <taxon>Bacteria</taxon>
        <taxon>Bacillati</taxon>
        <taxon>Actinomycetota</taxon>
        <taxon>Acidimicrobiia</taxon>
        <taxon>Acidimicrobiales</taxon>
        <taxon>environmental samples</taxon>
    </lineage>
</organism>
<accession>A0A6J4ISK4</accession>